<dbReference type="AlphaFoldDB" id="A0A915IR70"/>
<dbReference type="Proteomes" id="UP000887565">
    <property type="component" value="Unplaced"/>
</dbReference>
<evidence type="ECO:0000313" key="2">
    <source>
        <dbReference type="WBParaSite" id="nRc.2.0.1.t16507-RA"/>
    </source>
</evidence>
<dbReference type="WBParaSite" id="nRc.2.0.1.t16507-RA">
    <property type="protein sequence ID" value="nRc.2.0.1.t16507-RA"/>
    <property type="gene ID" value="nRc.2.0.1.g16507"/>
</dbReference>
<proteinExistence type="predicted"/>
<accession>A0A915IR70</accession>
<protein>
    <submittedName>
        <fullName evidence="2">Uncharacterized protein</fullName>
    </submittedName>
</protein>
<keyword evidence="1" id="KW-1185">Reference proteome</keyword>
<reference evidence="2" key="1">
    <citation type="submission" date="2022-11" db="UniProtKB">
        <authorList>
            <consortium name="WormBaseParasite"/>
        </authorList>
    </citation>
    <scope>IDENTIFICATION</scope>
</reference>
<sequence length="59" mass="6543">MSCNFPSFSRTDSSIFFTNATSPLSAMRLVKDEISECLVVARPKRPALCKYSANVRGKL</sequence>
<name>A0A915IR70_ROMCU</name>
<evidence type="ECO:0000313" key="1">
    <source>
        <dbReference type="Proteomes" id="UP000887565"/>
    </source>
</evidence>
<organism evidence="1 2">
    <name type="scientific">Romanomermis culicivorax</name>
    <name type="common">Nematode worm</name>
    <dbReference type="NCBI Taxonomy" id="13658"/>
    <lineage>
        <taxon>Eukaryota</taxon>
        <taxon>Metazoa</taxon>
        <taxon>Ecdysozoa</taxon>
        <taxon>Nematoda</taxon>
        <taxon>Enoplea</taxon>
        <taxon>Dorylaimia</taxon>
        <taxon>Mermithida</taxon>
        <taxon>Mermithoidea</taxon>
        <taxon>Mermithidae</taxon>
        <taxon>Romanomermis</taxon>
    </lineage>
</organism>